<keyword evidence="1" id="KW-0472">Membrane</keyword>
<protein>
    <submittedName>
        <fullName evidence="3">Uncharacterized protein</fullName>
    </submittedName>
</protein>
<dbReference type="AlphaFoldDB" id="A0AAW0V811"/>
<accession>A0AAW0V811</accession>
<evidence type="ECO:0000256" key="1">
    <source>
        <dbReference type="SAM" id="Phobius"/>
    </source>
</evidence>
<proteinExistence type="predicted"/>
<evidence type="ECO:0000313" key="3">
    <source>
        <dbReference type="EMBL" id="KAK8407385.1"/>
    </source>
</evidence>
<evidence type="ECO:0000313" key="4">
    <source>
        <dbReference type="Proteomes" id="UP001487740"/>
    </source>
</evidence>
<comment type="caution">
    <text evidence="3">The sequence shown here is derived from an EMBL/GenBank/DDBJ whole genome shotgun (WGS) entry which is preliminary data.</text>
</comment>
<keyword evidence="2" id="KW-0732">Signal</keyword>
<name>A0AAW0V811_SCYPA</name>
<feature type="transmembrane region" description="Helical" evidence="1">
    <location>
        <begin position="71"/>
        <end position="91"/>
    </location>
</feature>
<reference evidence="3 4" key="1">
    <citation type="submission" date="2023-03" db="EMBL/GenBank/DDBJ databases">
        <title>High-quality genome of Scylla paramamosain provides insights in environmental adaptation.</title>
        <authorList>
            <person name="Zhang L."/>
        </authorList>
    </citation>
    <scope>NUCLEOTIDE SEQUENCE [LARGE SCALE GENOMIC DNA]</scope>
    <source>
        <strain evidence="3">LZ_2023a</strain>
        <tissue evidence="3">Muscle</tissue>
    </source>
</reference>
<keyword evidence="1" id="KW-0812">Transmembrane</keyword>
<dbReference type="EMBL" id="JARAKH010000001">
    <property type="protein sequence ID" value="KAK8407385.1"/>
    <property type="molecule type" value="Genomic_DNA"/>
</dbReference>
<evidence type="ECO:0000256" key="2">
    <source>
        <dbReference type="SAM" id="SignalP"/>
    </source>
</evidence>
<feature type="signal peptide" evidence="2">
    <location>
        <begin position="1"/>
        <end position="18"/>
    </location>
</feature>
<organism evidence="3 4">
    <name type="scientific">Scylla paramamosain</name>
    <name type="common">Mud crab</name>
    <dbReference type="NCBI Taxonomy" id="85552"/>
    <lineage>
        <taxon>Eukaryota</taxon>
        <taxon>Metazoa</taxon>
        <taxon>Ecdysozoa</taxon>
        <taxon>Arthropoda</taxon>
        <taxon>Crustacea</taxon>
        <taxon>Multicrustacea</taxon>
        <taxon>Malacostraca</taxon>
        <taxon>Eumalacostraca</taxon>
        <taxon>Eucarida</taxon>
        <taxon>Decapoda</taxon>
        <taxon>Pleocyemata</taxon>
        <taxon>Brachyura</taxon>
        <taxon>Eubrachyura</taxon>
        <taxon>Portunoidea</taxon>
        <taxon>Portunidae</taxon>
        <taxon>Portuninae</taxon>
        <taxon>Scylla</taxon>
    </lineage>
</organism>
<feature type="chain" id="PRO_5043497447" evidence="2">
    <location>
        <begin position="19"/>
        <end position="139"/>
    </location>
</feature>
<keyword evidence="4" id="KW-1185">Reference proteome</keyword>
<sequence length="139" mass="15575">MTSFIRGFVLLGLHWVQAEDDRIECYVDEDGNKEDPNNIYRCNKEQECCHEEGKPTCCTEKPIEMAGWEQAQLWGTLAALILVMAVLVWYCRHDGNCCGKKKEKSEKGGCCSCSDDEDDSDVEVMTVEGGKKSAPLEAE</sequence>
<gene>
    <name evidence="3" type="ORF">O3P69_002132</name>
</gene>
<keyword evidence="1" id="KW-1133">Transmembrane helix</keyword>
<dbReference type="Proteomes" id="UP001487740">
    <property type="component" value="Unassembled WGS sequence"/>
</dbReference>